<name>A0ACC2SV43_9FUNG</name>
<dbReference type="Proteomes" id="UP001165960">
    <property type="component" value="Unassembled WGS sequence"/>
</dbReference>
<reference evidence="1" key="1">
    <citation type="submission" date="2022-04" db="EMBL/GenBank/DDBJ databases">
        <title>Genome of the entomopathogenic fungus Entomophthora muscae.</title>
        <authorList>
            <person name="Elya C."/>
            <person name="Lovett B.R."/>
            <person name="Lee E."/>
            <person name="Macias A.M."/>
            <person name="Hajek A.E."/>
            <person name="De Bivort B.L."/>
            <person name="Kasson M.T."/>
            <person name="De Fine Licht H.H."/>
            <person name="Stajich J.E."/>
        </authorList>
    </citation>
    <scope>NUCLEOTIDE SEQUENCE</scope>
    <source>
        <strain evidence="1">Berkeley</strain>
    </source>
</reference>
<evidence type="ECO:0000313" key="1">
    <source>
        <dbReference type="EMBL" id="KAJ9066051.1"/>
    </source>
</evidence>
<evidence type="ECO:0000313" key="2">
    <source>
        <dbReference type="Proteomes" id="UP001165960"/>
    </source>
</evidence>
<gene>
    <name evidence="1" type="ORF">DSO57_1013493</name>
</gene>
<proteinExistence type="predicted"/>
<accession>A0ACC2SV43</accession>
<comment type="caution">
    <text evidence="1">The sequence shown here is derived from an EMBL/GenBank/DDBJ whole genome shotgun (WGS) entry which is preliminary data.</text>
</comment>
<sequence length="174" mass="19083">MEEVTGIHDFGTLEEFGLGSSDSQLPLVGAVIPREKLSGLYTEQQDTALALFEKYQSIFAENNLNMGCINNTLHYIDTGDEHPIWLRPISVRNIPDINQILTEEKCWKQLKECPTTCLPRQAPADPPSATCKPPASLPTSNLGPEGHLLAHPARQPPARLPVPRQPPSCQPGPC</sequence>
<organism evidence="1 2">
    <name type="scientific">Entomophthora muscae</name>
    <dbReference type="NCBI Taxonomy" id="34485"/>
    <lineage>
        <taxon>Eukaryota</taxon>
        <taxon>Fungi</taxon>
        <taxon>Fungi incertae sedis</taxon>
        <taxon>Zoopagomycota</taxon>
        <taxon>Entomophthoromycotina</taxon>
        <taxon>Entomophthoromycetes</taxon>
        <taxon>Entomophthorales</taxon>
        <taxon>Entomophthoraceae</taxon>
        <taxon>Entomophthora</taxon>
    </lineage>
</organism>
<protein>
    <submittedName>
        <fullName evidence="1">Uncharacterized protein</fullName>
    </submittedName>
</protein>
<keyword evidence="2" id="KW-1185">Reference proteome</keyword>
<dbReference type="EMBL" id="QTSX02004310">
    <property type="protein sequence ID" value="KAJ9066051.1"/>
    <property type="molecule type" value="Genomic_DNA"/>
</dbReference>